<dbReference type="OrthoDB" id="2017974at2759"/>
<dbReference type="Pfam" id="PF13638">
    <property type="entry name" value="PIN_4"/>
    <property type="match status" value="1"/>
</dbReference>
<evidence type="ECO:0000256" key="2">
    <source>
        <dbReference type="ARBA" id="ARBA00023163"/>
    </source>
</evidence>
<dbReference type="InterPro" id="IPR002716">
    <property type="entry name" value="PIN_dom"/>
</dbReference>
<feature type="domain" description="PIN" evidence="7">
    <location>
        <begin position="112"/>
        <end position="239"/>
    </location>
</feature>
<evidence type="ECO:0000256" key="1">
    <source>
        <dbReference type="ARBA" id="ARBA00004123"/>
    </source>
</evidence>
<dbReference type="EMBL" id="LT598456">
    <property type="protein sequence ID" value="SCU80800.1"/>
    <property type="molecule type" value="Genomic_DNA"/>
</dbReference>
<dbReference type="AlphaFoldDB" id="A0A1G4IUV4"/>
<proteinExistence type="inferred from homology"/>
<feature type="region of interest" description="Disordered" evidence="6">
    <location>
        <begin position="43"/>
        <end position="82"/>
    </location>
</feature>
<dbReference type="Pfam" id="PF21693">
    <property type="entry name" value="SWT1_3rd"/>
    <property type="match status" value="1"/>
</dbReference>
<evidence type="ECO:0000256" key="3">
    <source>
        <dbReference type="ARBA" id="ARBA00023242"/>
    </source>
</evidence>
<keyword evidence="9" id="KW-1185">Reference proteome</keyword>
<dbReference type="GO" id="GO:0005737">
    <property type="term" value="C:cytoplasm"/>
    <property type="evidence" value="ECO:0007669"/>
    <property type="project" value="EnsemblFungi"/>
</dbReference>
<dbReference type="InterPro" id="IPR052626">
    <property type="entry name" value="SWT1_Regulator"/>
</dbReference>
<feature type="region of interest" description="Disordered" evidence="6">
    <location>
        <begin position="1"/>
        <end position="24"/>
    </location>
</feature>
<dbReference type="GO" id="GO:0071032">
    <property type="term" value="P:nuclear mRNA surveillance of mRNP export"/>
    <property type="evidence" value="ECO:0007669"/>
    <property type="project" value="EnsemblFungi"/>
</dbReference>
<evidence type="ECO:0000259" key="7">
    <source>
        <dbReference type="SMART" id="SM00670"/>
    </source>
</evidence>
<dbReference type="Gene3D" id="3.40.50.1010">
    <property type="entry name" value="5'-nuclease"/>
    <property type="match status" value="1"/>
</dbReference>
<dbReference type="GO" id="GO:0005634">
    <property type="term" value="C:nucleus"/>
    <property type="evidence" value="ECO:0007669"/>
    <property type="project" value="UniProtKB-SubCell"/>
</dbReference>
<dbReference type="SUPFAM" id="SSF88723">
    <property type="entry name" value="PIN domain-like"/>
    <property type="match status" value="1"/>
</dbReference>
<sequence length="431" mass="49054">MEMNRSMNSKKARNLLGSDGSRLGGQKYTIADIERRFLDYHTEDHNIDPPRVPTSQQPQSRDDCDDDRDMDHLMSDINQDPHSQTISDLLTEQRHNEVDVAGPQYEQEKCKTAFVIDTNFIISHLDILDELRLSGHQYGHEIVVPRTVIHELDGLKNSDAKVDVTSLHFQPIGVLARRANDWIYTNLANLHSAVVGQRLNQRLDHSSAKDDAILDCCIYFKDALNRFVVLMSNDKNLCLKALAEKIPTVSYREGMSAEVIARKVLDEKEHSVGSSTGHIGPIQSNNSVDCSSPDSEFQKTADKIYHEIGAILPSALDYIMNAEYGDDLNLTDYRRAQINSLQSCSRCIAKYWVSTFASYFTGSGLNRDSWREAGNHILRVPSDKRELEEHINFWTCVLRCLYKNREDTQKYALNVLSERWSSACRSGHMEK</sequence>
<gene>
    <name evidence="8" type="ORF">LADA_0B09604G</name>
</gene>
<evidence type="ECO:0000256" key="4">
    <source>
        <dbReference type="ARBA" id="ARBA00060839"/>
    </source>
</evidence>
<dbReference type="FunFam" id="3.40.50.1010:FF:000045">
    <property type="entry name" value="Transcriptional protein swt1"/>
    <property type="match status" value="1"/>
</dbReference>
<evidence type="ECO:0000313" key="8">
    <source>
        <dbReference type="EMBL" id="SCU80800.1"/>
    </source>
</evidence>
<comment type="subcellular location">
    <subcellularLocation>
        <location evidence="1">Nucleus</location>
    </subcellularLocation>
</comment>
<dbReference type="InterPro" id="IPR029060">
    <property type="entry name" value="PIN-like_dom_sf"/>
</dbReference>
<accession>A0A1G4IUV4</accession>
<protein>
    <recommendedName>
        <fullName evidence="5">Transcriptional protein SWT1</fullName>
    </recommendedName>
</protein>
<dbReference type="GO" id="GO:0004521">
    <property type="term" value="F:RNA endonuclease activity"/>
    <property type="evidence" value="ECO:0007669"/>
    <property type="project" value="EnsemblFungi"/>
</dbReference>
<dbReference type="InterPro" id="IPR049014">
    <property type="entry name" value="SWT1_C"/>
</dbReference>
<evidence type="ECO:0000256" key="5">
    <source>
        <dbReference type="ARBA" id="ARBA00074620"/>
    </source>
</evidence>
<reference evidence="9" key="1">
    <citation type="submission" date="2016-03" db="EMBL/GenBank/DDBJ databases">
        <authorList>
            <person name="Devillers H."/>
        </authorList>
    </citation>
    <scope>NUCLEOTIDE SEQUENCE [LARGE SCALE GENOMIC DNA]</scope>
</reference>
<dbReference type="CDD" id="cd18727">
    <property type="entry name" value="PIN_Swt1-like"/>
    <property type="match status" value="1"/>
</dbReference>
<dbReference type="SMART" id="SM00670">
    <property type="entry name" value="PINc"/>
    <property type="match status" value="1"/>
</dbReference>
<keyword evidence="2" id="KW-0804">Transcription</keyword>
<evidence type="ECO:0000256" key="6">
    <source>
        <dbReference type="SAM" id="MobiDB-lite"/>
    </source>
</evidence>
<dbReference type="PANTHER" id="PTHR16161">
    <property type="entry name" value="TRANSCRIPTIONAL PROTEIN SWT1"/>
    <property type="match status" value="1"/>
</dbReference>
<dbReference type="PANTHER" id="PTHR16161:SF0">
    <property type="entry name" value="TRANSCRIPTIONAL PROTEIN SWT1"/>
    <property type="match status" value="1"/>
</dbReference>
<name>A0A1G4IUV4_9SACH</name>
<dbReference type="Proteomes" id="UP000190274">
    <property type="component" value="Chromosome B"/>
</dbReference>
<evidence type="ECO:0000313" key="9">
    <source>
        <dbReference type="Proteomes" id="UP000190274"/>
    </source>
</evidence>
<organism evidence="8 9">
    <name type="scientific">Lachancea dasiensis</name>
    <dbReference type="NCBI Taxonomy" id="1072105"/>
    <lineage>
        <taxon>Eukaryota</taxon>
        <taxon>Fungi</taxon>
        <taxon>Dikarya</taxon>
        <taxon>Ascomycota</taxon>
        <taxon>Saccharomycotina</taxon>
        <taxon>Saccharomycetes</taxon>
        <taxon>Saccharomycetales</taxon>
        <taxon>Saccharomycetaceae</taxon>
        <taxon>Lachancea</taxon>
    </lineage>
</organism>
<comment type="similarity">
    <text evidence="4">Belongs to the SWT1 family.</text>
</comment>
<keyword evidence="3" id="KW-0539">Nucleus</keyword>